<evidence type="ECO:0000256" key="1">
    <source>
        <dbReference type="SAM" id="Coils"/>
    </source>
</evidence>
<dbReference type="Pfam" id="PF03659">
    <property type="entry name" value="Glyco_hydro_71"/>
    <property type="match status" value="1"/>
</dbReference>
<dbReference type="InterPro" id="IPR005197">
    <property type="entry name" value="Glyco_hydro_71"/>
</dbReference>
<dbReference type="Gene3D" id="3.20.20.80">
    <property type="entry name" value="Glycosidases"/>
    <property type="match status" value="1"/>
</dbReference>
<feature type="coiled-coil region" evidence="1">
    <location>
        <begin position="90"/>
        <end position="124"/>
    </location>
</feature>
<comment type="caution">
    <text evidence="3">The sequence shown here is derived from an EMBL/GenBank/DDBJ whole genome shotgun (WGS) entry which is preliminary data.</text>
</comment>
<evidence type="ECO:0000313" key="3">
    <source>
        <dbReference type="EMBL" id="OOQ90630.1"/>
    </source>
</evidence>
<sequence length="734" mass="79594">MPIFHRDSTASSSSGRSIDDSYQTKTHSGLFGSRSSHSTHSSISSGSGSSASNSRRHGLLHRTHEDPSIMAAREQVLRAETAEREADKALIASRRAVKEARDHVKHLEREAAEEARLAKIKQDQARSISKRAKPLGLVVSSLPGRGADEIGNQEQSVDRFVFAHFMIGITSDRSSASDYDDDMKRASSLGIDAFALNIGVDPYTDQQLQLAYASAARNSMKVFLSFDFNWWHTSQVNEIGQRITQFASLPAQLMVDNKIFVSTFSGDDLDVAALRASVGKPIFFAPNFHPSYGTNVSAVDGLLNWMAWPNNGQNKAPTSSHNISVADGDREYVNALGGKAYVAPASPWFFTHFGPEVSYSKNWAFPSDLLWYDRWNEILTLGPRFVEIVTWNDYGESHYIGPLQSQHTDDGASKWVNDMPHDGWLDISKPFIAAFKDGASSVNSYIRSDELIYWYRPAPRNVNCDSTDTCMVPANNASGNYFLGRPNGWDSMEDSVFVVSLMTAPASIHVNSGGTVYTYDAPSGASAQAVPMNVGVQSFSVTRNGANILSGTSLKPIIDGCVCGLYNFNAYVGTLPAGFSDPLRPDGLAAFRQGLHVETCEASPSLSTVPPTASITSTTTLSTSTISTTSATTSTITTSTPPTTSTTTSSGIPQTTSCQGYTSTTTRTFTATIIQTTTQTQTGRETTLGYASSAVNLDIVPQGLVPVFGTVQLSHLRHLREFAGFLFLEKVTRI</sequence>
<dbReference type="EMBL" id="LJBN01000057">
    <property type="protein sequence ID" value="OOQ90630.1"/>
    <property type="molecule type" value="Genomic_DNA"/>
</dbReference>
<name>A0A1S9RZD3_PENBI</name>
<keyword evidence="1" id="KW-0175">Coiled coil</keyword>
<organism evidence="3 4">
    <name type="scientific">Penicillium brasilianum</name>
    <dbReference type="NCBI Taxonomy" id="104259"/>
    <lineage>
        <taxon>Eukaryota</taxon>
        <taxon>Fungi</taxon>
        <taxon>Dikarya</taxon>
        <taxon>Ascomycota</taxon>
        <taxon>Pezizomycotina</taxon>
        <taxon>Eurotiomycetes</taxon>
        <taxon>Eurotiomycetidae</taxon>
        <taxon>Eurotiales</taxon>
        <taxon>Aspergillaceae</taxon>
        <taxon>Penicillium</taxon>
    </lineage>
</organism>
<feature type="compositionally biased region" description="Low complexity" evidence="2">
    <location>
        <begin position="32"/>
        <end position="53"/>
    </location>
</feature>
<dbReference type="AlphaFoldDB" id="A0A1S9RZD3"/>
<reference evidence="4" key="1">
    <citation type="submission" date="2015-09" db="EMBL/GenBank/DDBJ databases">
        <authorList>
            <person name="Fill T.P."/>
            <person name="Baretta J.F."/>
            <person name="de Almeida L.G."/>
            <person name="Rocha M."/>
            <person name="de Souza D.H."/>
            <person name="Malavazi I."/>
            <person name="Cerdeira L.T."/>
            <person name="Hong H."/>
            <person name="Samborskyy M."/>
            <person name="de Vasconcelos A.T."/>
            <person name="Leadlay P."/>
            <person name="Rodrigues-Filho E."/>
        </authorList>
    </citation>
    <scope>NUCLEOTIDE SEQUENCE [LARGE SCALE GENOMIC DNA]</scope>
    <source>
        <strain evidence="4">LaBioMMi 136</strain>
    </source>
</reference>
<gene>
    <name evidence="3" type="ORF">PEBR_03929</name>
</gene>
<dbReference type="CDD" id="cd11577">
    <property type="entry name" value="GH71"/>
    <property type="match status" value="1"/>
</dbReference>
<proteinExistence type="predicted"/>
<dbReference type="Proteomes" id="UP000190744">
    <property type="component" value="Unassembled WGS sequence"/>
</dbReference>
<feature type="region of interest" description="Disordered" evidence="2">
    <location>
        <begin position="1"/>
        <end position="69"/>
    </location>
</feature>
<evidence type="ECO:0000313" key="4">
    <source>
        <dbReference type="Proteomes" id="UP000190744"/>
    </source>
</evidence>
<evidence type="ECO:0000256" key="2">
    <source>
        <dbReference type="SAM" id="MobiDB-lite"/>
    </source>
</evidence>
<protein>
    <submittedName>
        <fullName evidence="3">Putative glucan endo-1,3-alpha-glucosidase agn1</fullName>
    </submittedName>
</protein>
<accession>A0A1S9RZD3</accession>
<feature type="region of interest" description="Disordered" evidence="2">
    <location>
        <begin position="626"/>
        <end position="652"/>
    </location>
</feature>
<dbReference type="GO" id="GO:0051118">
    <property type="term" value="F:glucan endo-1,3-alpha-glucosidase activity"/>
    <property type="evidence" value="ECO:0007669"/>
    <property type="project" value="InterPro"/>
</dbReference>